<evidence type="ECO:0000313" key="3">
    <source>
        <dbReference type="EMBL" id="WSB66633.1"/>
    </source>
</evidence>
<reference evidence="3 4" key="1">
    <citation type="submission" date="2022-10" db="EMBL/GenBank/DDBJ databases">
        <title>The complete genomes of actinobacterial strains from the NBC collection.</title>
        <authorList>
            <person name="Joergensen T.S."/>
            <person name="Alvarez Arevalo M."/>
            <person name="Sterndorff E.B."/>
            <person name="Faurdal D."/>
            <person name="Vuksanovic O."/>
            <person name="Mourched A.-S."/>
            <person name="Charusanti P."/>
            <person name="Shaw S."/>
            <person name="Blin K."/>
            <person name="Weber T."/>
        </authorList>
    </citation>
    <scope>NUCLEOTIDE SEQUENCE [LARGE SCALE GENOMIC DNA]</scope>
    <source>
        <strain evidence="3 4">NBC 01774</strain>
    </source>
</reference>
<organism evidence="3 4">
    <name type="scientific">Streptomyces decoyicus</name>
    <dbReference type="NCBI Taxonomy" id="249567"/>
    <lineage>
        <taxon>Bacteria</taxon>
        <taxon>Bacillati</taxon>
        <taxon>Actinomycetota</taxon>
        <taxon>Actinomycetes</taxon>
        <taxon>Kitasatosporales</taxon>
        <taxon>Streptomycetaceae</taxon>
        <taxon>Streptomyces</taxon>
    </lineage>
</organism>
<proteinExistence type="predicted"/>
<dbReference type="SUPFAM" id="SSF102588">
    <property type="entry name" value="LmbE-like"/>
    <property type="match status" value="1"/>
</dbReference>
<dbReference type="InterPro" id="IPR024078">
    <property type="entry name" value="LmbE-like_dom_sf"/>
</dbReference>
<evidence type="ECO:0000256" key="2">
    <source>
        <dbReference type="SAM" id="MobiDB-lite"/>
    </source>
</evidence>
<dbReference type="Pfam" id="PF02585">
    <property type="entry name" value="PIG-L"/>
    <property type="match status" value="1"/>
</dbReference>
<feature type="region of interest" description="Disordered" evidence="2">
    <location>
        <begin position="1"/>
        <end position="22"/>
    </location>
</feature>
<accession>A0ABZ1F972</accession>
<gene>
    <name evidence="3" type="ORF">OG863_00770</name>
</gene>
<sequence length="255" mass="27140">MTTRGQEEPAADPIQARGTDESEWREWAGWDALPEFTLPTTGRAVVVAAHPDDEVLGFGGSISLLAAAGVDLTVVSVTDGERSHPHSRVETPESLARVRAKETRAALAELGAAEAEIIRLHVPDTDVADHEDQVAAALTEVMAGAALCAAPWTGDIHADHEAAGRAALTASGAAGVPCLHYPVWMWHWARPDDPRVPWAEAARIVLPRTTLAQKTSAISRFTSQISPLGPEPGDAAILPPEEIAHHLRAAEVVFR</sequence>
<dbReference type="PANTHER" id="PTHR12993">
    <property type="entry name" value="N-ACETYLGLUCOSAMINYL-PHOSPHATIDYLINOSITOL DE-N-ACETYLASE-RELATED"/>
    <property type="match status" value="1"/>
</dbReference>
<dbReference type="Proteomes" id="UP001344251">
    <property type="component" value="Chromosome"/>
</dbReference>
<dbReference type="PANTHER" id="PTHR12993:SF29">
    <property type="entry name" value="BLR3841 PROTEIN"/>
    <property type="match status" value="1"/>
</dbReference>
<dbReference type="EMBL" id="CP109106">
    <property type="protein sequence ID" value="WSB66633.1"/>
    <property type="molecule type" value="Genomic_DNA"/>
</dbReference>
<evidence type="ECO:0000256" key="1">
    <source>
        <dbReference type="ARBA" id="ARBA00022833"/>
    </source>
</evidence>
<protein>
    <submittedName>
        <fullName evidence="3">PIG-L family deacetylase</fullName>
    </submittedName>
</protein>
<keyword evidence="4" id="KW-1185">Reference proteome</keyword>
<evidence type="ECO:0000313" key="4">
    <source>
        <dbReference type="Proteomes" id="UP001344251"/>
    </source>
</evidence>
<keyword evidence="1" id="KW-0862">Zinc</keyword>
<dbReference type="InterPro" id="IPR003737">
    <property type="entry name" value="GlcNAc_PI_deacetylase-related"/>
</dbReference>
<name>A0ABZ1F972_9ACTN</name>
<dbReference type="Gene3D" id="3.40.50.10320">
    <property type="entry name" value="LmbE-like"/>
    <property type="match status" value="1"/>
</dbReference>
<dbReference type="RefSeq" id="WP_326615755.1">
    <property type="nucleotide sequence ID" value="NZ_CP109106.1"/>
</dbReference>